<evidence type="ECO:0000256" key="10">
    <source>
        <dbReference type="ARBA" id="ARBA00048048"/>
    </source>
</evidence>
<evidence type="ECO:0000313" key="14">
    <source>
        <dbReference type="EMBL" id="RKF71361.1"/>
    </source>
</evidence>
<feature type="transmembrane region" description="Helical" evidence="11 12">
    <location>
        <begin position="180"/>
        <end position="206"/>
    </location>
</feature>
<evidence type="ECO:0000256" key="4">
    <source>
        <dbReference type="ARBA" id="ARBA00022824"/>
    </source>
</evidence>
<comment type="subcellular location">
    <subcellularLocation>
        <location evidence="11">Endoplasmic reticulum membrane</location>
        <topology evidence="11">Multi-pass membrane protein</topology>
    </subcellularLocation>
    <subcellularLocation>
        <location evidence="1">Membrane</location>
        <topology evidence="1">Multi-pass membrane protein</topology>
    </subcellularLocation>
</comment>
<dbReference type="PROSITE" id="PS50216">
    <property type="entry name" value="DHHC"/>
    <property type="match status" value="1"/>
</dbReference>
<reference evidence="14 15" key="1">
    <citation type="journal article" date="2018" name="BMC Genomics">
        <title>Comparative genome analyses reveal sequence features reflecting distinct modes of host-adaptation between dicot and monocot powdery mildew.</title>
        <authorList>
            <person name="Wu Y."/>
            <person name="Ma X."/>
            <person name="Pan Z."/>
            <person name="Kale S.D."/>
            <person name="Song Y."/>
            <person name="King H."/>
            <person name="Zhang Q."/>
            <person name="Presley C."/>
            <person name="Deng X."/>
            <person name="Wei C.I."/>
            <person name="Xiao S."/>
        </authorList>
    </citation>
    <scope>NUCLEOTIDE SEQUENCE [LARGE SCALE GENOMIC DNA]</scope>
    <source>
        <strain evidence="14">UCSC1</strain>
    </source>
</reference>
<dbReference type="GO" id="GO:0005789">
    <property type="term" value="C:endoplasmic reticulum membrane"/>
    <property type="evidence" value="ECO:0007669"/>
    <property type="project" value="UniProtKB-SubCell"/>
</dbReference>
<feature type="transmembrane region" description="Helical" evidence="11 12">
    <location>
        <begin position="45"/>
        <end position="64"/>
    </location>
</feature>
<feature type="transmembrane region" description="Helical" evidence="11 12">
    <location>
        <begin position="141"/>
        <end position="160"/>
    </location>
</feature>
<feature type="transmembrane region" description="Helical" evidence="11 12">
    <location>
        <begin position="16"/>
        <end position="39"/>
    </location>
</feature>
<proteinExistence type="inferred from homology"/>
<protein>
    <recommendedName>
        <fullName evidence="11">Palmitoyltransferase PFA4</fullName>
        <ecNumber evidence="11">2.3.1.225</ecNumber>
    </recommendedName>
    <alternativeName>
        <fullName evidence="11">Protein S-acyltransferase</fullName>
        <shortName evidence="11">PAT</shortName>
    </alternativeName>
    <alternativeName>
        <fullName evidence="11">Protein fatty acyltransferase 4</fullName>
    </alternativeName>
</protein>
<comment type="catalytic activity">
    <reaction evidence="10 11 12">
        <text>L-cysteinyl-[protein] + hexadecanoyl-CoA = S-hexadecanoyl-L-cysteinyl-[protein] + CoA</text>
        <dbReference type="Rhea" id="RHEA:36683"/>
        <dbReference type="Rhea" id="RHEA-COMP:10131"/>
        <dbReference type="Rhea" id="RHEA-COMP:11032"/>
        <dbReference type="ChEBI" id="CHEBI:29950"/>
        <dbReference type="ChEBI" id="CHEBI:57287"/>
        <dbReference type="ChEBI" id="CHEBI:57379"/>
        <dbReference type="ChEBI" id="CHEBI:74151"/>
        <dbReference type="EC" id="2.3.1.225"/>
    </reaction>
</comment>
<keyword evidence="7 11" id="KW-0564">Palmitate</keyword>
<evidence type="ECO:0000256" key="12">
    <source>
        <dbReference type="RuleBase" id="RU079119"/>
    </source>
</evidence>
<keyword evidence="4 11" id="KW-0256">Endoplasmic reticulum</keyword>
<dbReference type="PANTHER" id="PTHR12246">
    <property type="entry name" value="PALMITOYLTRANSFERASE ZDHHC16"/>
    <property type="match status" value="1"/>
</dbReference>
<evidence type="ECO:0000256" key="8">
    <source>
        <dbReference type="ARBA" id="ARBA00023288"/>
    </source>
</evidence>
<keyword evidence="9 11" id="KW-0012">Acyltransferase</keyword>
<organism evidence="14 15">
    <name type="scientific">Golovinomyces cichoracearum</name>
    <dbReference type="NCBI Taxonomy" id="62708"/>
    <lineage>
        <taxon>Eukaryota</taxon>
        <taxon>Fungi</taxon>
        <taxon>Dikarya</taxon>
        <taxon>Ascomycota</taxon>
        <taxon>Pezizomycotina</taxon>
        <taxon>Leotiomycetes</taxon>
        <taxon>Erysiphales</taxon>
        <taxon>Erysiphaceae</taxon>
        <taxon>Golovinomyces</taxon>
    </lineage>
</organism>
<dbReference type="OrthoDB" id="331948at2759"/>
<keyword evidence="3 11" id="KW-0812">Transmembrane</keyword>
<evidence type="ECO:0000256" key="2">
    <source>
        <dbReference type="ARBA" id="ARBA00022679"/>
    </source>
</evidence>
<evidence type="ECO:0000256" key="9">
    <source>
        <dbReference type="ARBA" id="ARBA00023315"/>
    </source>
</evidence>
<evidence type="ECO:0000256" key="1">
    <source>
        <dbReference type="ARBA" id="ARBA00004141"/>
    </source>
</evidence>
<dbReference type="HAMAP" id="MF_03199">
    <property type="entry name" value="DHHC_PAT_PFA4"/>
    <property type="match status" value="1"/>
</dbReference>
<feature type="active site" description="S-palmitoyl cysteine intermediate" evidence="11">
    <location>
        <position position="123"/>
    </location>
</feature>
<evidence type="ECO:0000256" key="3">
    <source>
        <dbReference type="ARBA" id="ARBA00022692"/>
    </source>
</evidence>
<dbReference type="EC" id="2.3.1.225" evidence="11"/>
<gene>
    <name evidence="11" type="primary">PFA4</name>
    <name evidence="14" type="ORF">GcC1_101004</name>
</gene>
<comment type="domain">
    <text evidence="11 12">The DHHC domain is required for palmitoyltransferase activity.</text>
</comment>
<comment type="caution">
    <text evidence="14">The sequence shown here is derived from an EMBL/GenBank/DDBJ whole genome shotgun (WGS) entry which is preliminary data.</text>
</comment>
<dbReference type="Pfam" id="PF01529">
    <property type="entry name" value="DHHC"/>
    <property type="match status" value="1"/>
</dbReference>
<evidence type="ECO:0000256" key="7">
    <source>
        <dbReference type="ARBA" id="ARBA00023139"/>
    </source>
</evidence>
<dbReference type="InterPro" id="IPR033682">
    <property type="entry name" value="PFA4"/>
</dbReference>
<name>A0A420IA19_9PEZI</name>
<dbReference type="GO" id="GO:0019706">
    <property type="term" value="F:protein-cysteine S-palmitoyltransferase activity"/>
    <property type="evidence" value="ECO:0007669"/>
    <property type="project" value="UniProtKB-UniRule"/>
</dbReference>
<keyword evidence="5 11" id="KW-1133">Transmembrane helix</keyword>
<evidence type="ECO:0000256" key="6">
    <source>
        <dbReference type="ARBA" id="ARBA00023136"/>
    </source>
</evidence>
<evidence type="ECO:0000256" key="11">
    <source>
        <dbReference type="HAMAP-Rule" id="MF_03199"/>
    </source>
</evidence>
<dbReference type="InterPro" id="IPR039859">
    <property type="entry name" value="PFA4/ZDH16/20/ERF2-like"/>
</dbReference>
<comment type="similarity">
    <text evidence="11">Belongs to the DHHC palmitoyltransferase family. PFA4 subfamily.</text>
</comment>
<evidence type="ECO:0000313" key="15">
    <source>
        <dbReference type="Proteomes" id="UP000285405"/>
    </source>
</evidence>
<dbReference type="Proteomes" id="UP000285405">
    <property type="component" value="Unassembled WGS sequence"/>
</dbReference>
<dbReference type="EMBL" id="MCBR01010171">
    <property type="protein sequence ID" value="RKF71361.1"/>
    <property type="molecule type" value="Genomic_DNA"/>
</dbReference>
<evidence type="ECO:0000259" key="13">
    <source>
        <dbReference type="Pfam" id="PF01529"/>
    </source>
</evidence>
<sequence length="405" mass="47066">MYPLCKPFFTSAPTNLAILAVCITIFSLAYTSQYLFYYIEPGPLSASQAIWFNLNVFFIWLSYYRACTTDAAPRGWVSKAVPTEDIEPEKIVRWCKKCRKVKPPRAHHCKICATCVPKMDHHCPWTVNCVSYLTFPHYLRFLFYSVISMSILAYHLSIRLHVIWQKRYAPAYLGPPVWTLVHLLVLLASNSLMLFMLSILLIRVIFGLATNTTMIECWEIERHEVLVNRYRRTNGYISIAGGQLLPIEHQEFPYDIGMWKNVCQSMGTRNFLMWLMPFGGTPDVESAGTWEVNGFEDEGKVWPPPDPEKMRRYWPQKTVDSSENLDRLDEEGIAAFKARQNYDLRRRGHLRGTTTNESFYDYDEKISDASDEFNFDTNAETSWKNLDGDRLEDYGVDEDETAVRR</sequence>
<keyword evidence="2 11" id="KW-0808">Transferase</keyword>
<dbReference type="AlphaFoldDB" id="A0A420IA19"/>
<dbReference type="InterPro" id="IPR001594">
    <property type="entry name" value="Palmitoyltrfase_DHHC"/>
</dbReference>
<evidence type="ECO:0000256" key="5">
    <source>
        <dbReference type="ARBA" id="ARBA00022989"/>
    </source>
</evidence>
<comment type="function">
    <text evidence="11">Mediates the reversible addition of palmitate to target proteins, thereby regulating their membrane association and biological function.</text>
</comment>
<feature type="domain" description="Palmitoyltransferase DHHC" evidence="13">
    <location>
        <begin position="93"/>
        <end position="219"/>
    </location>
</feature>
<keyword evidence="6 11" id="KW-0472">Membrane</keyword>
<accession>A0A420IA19</accession>
<keyword evidence="8 11" id="KW-0449">Lipoprotein</keyword>